<evidence type="ECO:0000256" key="2">
    <source>
        <dbReference type="SAM" id="Phobius"/>
    </source>
</evidence>
<dbReference type="STRING" id="460265.Mnod_4586"/>
<dbReference type="HOGENOM" id="CLU_065962_1_0_5"/>
<dbReference type="InterPro" id="IPR001173">
    <property type="entry name" value="Glyco_trans_2-like"/>
</dbReference>
<dbReference type="Gene3D" id="3.90.550.10">
    <property type="entry name" value="Spore Coat Polysaccharide Biosynthesis Protein SpsA, Chain A"/>
    <property type="match status" value="1"/>
</dbReference>
<dbReference type="PANTHER" id="PTHR43630:SF2">
    <property type="entry name" value="GLYCOSYLTRANSFERASE"/>
    <property type="match status" value="1"/>
</dbReference>
<dbReference type="InterPro" id="IPR029044">
    <property type="entry name" value="Nucleotide-diphossugar_trans"/>
</dbReference>
<dbReference type="Pfam" id="PF00535">
    <property type="entry name" value="Glycos_transf_2"/>
    <property type="match status" value="1"/>
</dbReference>
<dbReference type="AlphaFoldDB" id="B8ID61"/>
<dbReference type="CAZy" id="GT2">
    <property type="family name" value="Glycosyltransferase Family 2"/>
</dbReference>
<sequence length="272" mass="30885">MTQDEPPIPLTVLMRTFNEADRIEAAIRSALPLRAEILVIDSGSTDATVAIARSLGARVVTNPWGGFGPQRRFGEALCTHDHVFSMDADEVLTPELVWEIRGIFLFGPPPALMKLRKAMALPHHDRPPPFAFCTEQIYIYDRRVARTTENPNWDHLDIRTAEKPRRLEAVAWHFTYRDWNHAVAKANYVAELAARTSEPRSRLELGLRVFVEFPFYFLRFYFLRRLFLAGADGFAMATILAFGRFLRIAKMREQAASRAVDPAAQAAADEAR</sequence>
<dbReference type="SUPFAM" id="SSF53448">
    <property type="entry name" value="Nucleotide-diphospho-sugar transferases"/>
    <property type="match status" value="1"/>
</dbReference>
<dbReference type="CDD" id="cd02511">
    <property type="entry name" value="Beta4Glucosyltransferase"/>
    <property type="match status" value="1"/>
</dbReference>
<keyword evidence="2" id="KW-0812">Transmembrane</keyword>
<protein>
    <submittedName>
        <fullName evidence="4">Glycosyl transferase family 2</fullName>
    </submittedName>
</protein>
<feature type="transmembrane region" description="Helical" evidence="2">
    <location>
        <begin position="228"/>
        <end position="246"/>
    </location>
</feature>
<keyword evidence="5" id="KW-1185">Reference proteome</keyword>
<reference evidence="4 5" key="1">
    <citation type="submission" date="2009-01" db="EMBL/GenBank/DDBJ databases">
        <title>Complete sequence of chromosome of Methylobacterium nodulans ORS 2060.</title>
        <authorList>
            <consortium name="US DOE Joint Genome Institute"/>
            <person name="Lucas S."/>
            <person name="Copeland A."/>
            <person name="Lapidus A."/>
            <person name="Glavina del Rio T."/>
            <person name="Dalin E."/>
            <person name="Tice H."/>
            <person name="Bruce D."/>
            <person name="Goodwin L."/>
            <person name="Pitluck S."/>
            <person name="Sims D."/>
            <person name="Brettin T."/>
            <person name="Detter J.C."/>
            <person name="Han C."/>
            <person name="Larimer F."/>
            <person name="Land M."/>
            <person name="Hauser L."/>
            <person name="Kyrpides N."/>
            <person name="Ivanova N."/>
            <person name="Marx C.J."/>
            <person name="Richardson P."/>
        </authorList>
    </citation>
    <scope>NUCLEOTIDE SEQUENCE [LARGE SCALE GENOMIC DNA]</scope>
    <source>
        <strain evidence="5">LMG 21967 / CNCM I-2342 / ORS 2060</strain>
    </source>
</reference>
<keyword evidence="2" id="KW-0472">Membrane</keyword>
<keyword evidence="2" id="KW-1133">Transmembrane helix</keyword>
<name>B8ID61_METNO</name>
<dbReference type="EMBL" id="CP001349">
    <property type="protein sequence ID" value="ACL59453.1"/>
    <property type="molecule type" value="Genomic_DNA"/>
</dbReference>
<evidence type="ECO:0000313" key="4">
    <source>
        <dbReference type="EMBL" id="ACL59453.1"/>
    </source>
</evidence>
<evidence type="ECO:0000313" key="5">
    <source>
        <dbReference type="Proteomes" id="UP000008207"/>
    </source>
</evidence>
<accession>B8ID61</accession>
<proteinExistence type="inferred from homology"/>
<dbReference type="Proteomes" id="UP000008207">
    <property type="component" value="Chromosome"/>
</dbReference>
<dbReference type="PANTHER" id="PTHR43630">
    <property type="entry name" value="POLY-BETA-1,6-N-ACETYL-D-GLUCOSAMINE SYNTHASE"/>
    <property type="match status" value="1"/>
</dbReference>
<evidence type="ECO:0000256" key="1">
    <source>
        <dbReference type="ARBA" id="ARBA00038494"/>
    </source>
</evidence>
<comment type="similarity">
    <text evidence="1">Belongs to the glycosyltransferase 2 family. WaaE/KdtX subfamily.</text>
</comment>
<dbReference type="GO" id="GO:0016740">
    <property type="term" value="F:transferase activity"/>
    <property type="evidence" value="ECO:0007669"/>
    <property type="project" value="UniProtKB-KW"/>
</dbReference>
<gene>
    <name evidence="4" type="ordered locus">Mnod_4586</name>
</gene>
<keyword evidence="4" id="KW-0808">Transferase</keyword>
<dbReference type="KEGG" id="mno:Mnod_4586"/>
<dbReference type="RefSeq" id="WP_015931091.1">
    <property type="nucleotide sequence ID" value="NC_011894.1"/>
</dbReference>
<feature type="domain" description="Glycosyltransferase 2-like" evidence="3">
    <location>
        <begin position="11"/>
        <end position="96"/>
    </location>
</feature>
<organism evidence="4 5">
    <name type="scientific">Methylobacterium nodulans (strain LMG 21967 / CNCM I-2342 / ORS 2060)</name>
    <dbReference type="NCBI Taxonomy" id="460265"/>
    <lineage>
        <taxon>Bacteria</taxon>
        <taxon>Pseudomonadati</taxon>
        <taxon>Pseudomonadota</taxon>
        <taxon>Alphaproteobacteria</taxon>
        <taxon>Hyphomicrobiales</taxon>
        <taxon>Methylobacteriaceae</taxon>
        <taxon>Methylobacterium</taxon>
    </lineage>
</organism>
<dbReference type="OrthoDB" id="9815923at2"/>
<dbReference type="eggNOG" id="COG0463">
    <property type="taxonomic scope" value="Bacteria"/>
</dbReference>
<evidence type="ECO:0000259" key="3">
    <source>
        <dbReference type="Pfam" id="PF00535"/>
    </source>
</evidence>